<dbReference type="VEuPathDB" id="HostDB:ENSMMUG00000049104"/>
<dbReference type="GO" id="GO:0019905">
    <property type="term" value="F:syntaxin binding"/>
    <property type="evidence" value="ECO:0007669"/>
    <property type="project" value="InterPro"/>
</dbReference>
<dbReference type="STRING" id="9544.ENSMMUP00000049075"/>
<dbReference type="GO" id="GO:0051726">
    <property type="term" value="P:regulation of cell cycle"/>
    <property type="evidence" value="ECO:0000318"/>
    <property type="project" value="GO_Central"/>
</dbReference>
<dbReference type="InParanoid" id="A0A1D5QM00"/>
<evidence type="ECO:0000313" key="3">
    <source>
        <dbReference type="Ensembl" id="ENSMMUP00000049075.1"/>
    </source>
</evidence>
<evidence type="ECO:0000313" key="4">
    <source>
        <dbReference type="Proteomes" id="UP000006718"/>
    </source>
</evidence>
<comment type="similarity">
    <text evidence="1">Belongs to the taxilin family.</text>
</comment>
<name>A0A1D5QM00_MACMU</name>
<proteinExistence type="inferred from homology"/>
<dbReference type="SMR" id="A0A1D5QM00"/>
<gene>
    <name evidence="3" type="primary">CYorf15A</name>
</gene>
<sequence>MRSDARGPRSKLGTIIFVNSIMEEAGICGLREKADMLCNSESNDILQHQDSNYSATSNKHLLEDREGSDFITKNRSWVSPVHCTQESRKELPEQEVAPPRGQQDLQCSRNKEKVLGKEVLLLMQALNTLSTPEEKLAALCKKYADLLEESRNVQRQMKILQNKQAQIVKEKVHLQSEHSKTILARSKLESLCRELQRQNKTLKEEYMQQKKEEEEGLKEITAHFQITLTEIQAQLEQHEIHNAKVQQENVEMEEKLKKLTDQYALREEQINKAFKHKELQQQLVDARLQQTAQLIKEADERHQRERVFLLKEATESRHKYEEMKQEEAQLKEQLFLYMDKFEEFQTTMAKTNELFTAFKQETEKLTKKIKKLEREMVIWCTKWENNNKILLQMAEEKTIRDRNYKVFQIKLERLEKLYKALQIERNELSEKVEVLKGQASVKVADADLAVPVMHSCADLDSSNMLTTSSKRAPGVRLEADPKGMNEAKCYSKGPLHGISRH</sequence>
<feature type="coiled-coil region" evidence="2">
    <location>
        <begin position="136"/>
        <end position="269"/>
    </location>
</feature>
<evidence type="ECO:0000256" key="1">
    <source>
        <dbReference type="ARBA" id="ARBA00009550"/>
    </source>
</evidence>
<dbReference type="Proteomes" id="UP000006718">
    <property type="component" value="Chromosome Y"/>
</dbReference>
<accession>A0A1D5QM00</accession>
<organism evidence="3 4">
    <name type="scientific">Macaca mulatta</name>
    <name type="common">Rhesus macaque</name>
    <dbReference type="NCBI Taxonomy" id="9544"/>
    <lineage>
        <taxon>Eukaryota</taxon>
        <taxon>Metazoa</taxon>
        <taxon>Chordata</taxon>
        <taxon>Craniata</taxon>
        <taxon>Vertebrata</taxon>
        <taxon>Euteleostomi</taxon>
        <taxon>Mammalia</taxon>
        <taxon>Eutheria</taxon>
        <taxon>Euarchontoglires</taxon>
        <taxon>Primates</taxon>
        <taxon>Haplorrhini</taxon>
        <taxon>Catarrhini</taxon>
        <taxon>Cercopithecidae</taxon>
        <taxon>Cercopithecinae</taxon>
        <taxon>Macaca</taxon>
    </lineage>
</organism>
<reference evidence="3" key="2">
    <citation type="submission" date="2025-08" db="UniProtKB">
        <authorList>
            <consortium name="Ensembl"/>
        </authorList>
    </citation>
    <scope>IDENTIFICATION</scope>
    <source>
        <strain evidence="3">17573</strain>
    </source>
</reference>
<dbReference type="InterPro" id="IPR026183">
    <property type="entry name" value="Taxilin_fam"/>
</dbReference>
<reference evidence="3" key="1">
    <citation type="journal article" date="2012" name="Nature">
        <title>Strict evolutionary conservation followed rapid gene loss on human and rhesus Y chromosomes.</title>
        <authorList>
            <person name="Hughes J.F."/>
            <person name="Skaletsky H."/>
            <person name="Brown L.G."/>
            <person name="Pyntikova T."/>
            <person name="Graves T."/>
            <person name="Fulton R.S."/>
            <person name="Dugan S."/>
            <person name="Ding Y."/>
            <person name="Buhay C.J."/>
            <person name="Kremitzki C."/>
            <person name="Wang Q."/>
            <person name="Shen H."/>
            <person name="Holder M."/>
            <person name="Villasana D."/>
            <person name="Nazareth L.V."/>
            <person name="Cree A."/>
            <person name="Courtney L."/>
            <person name="Veizer J."/>
            <person name="Kotkiewicz H."/>
            <person name="Cho T.J."/>
            <person name="Koutseva N."/>
            <person name="Rozen S."/>
            <person name="Muzny D.M."/>
            <person name="Warren W.C."/>
            <person name="Gibbs R.A."/>
            <person name="Wilson R.K."/>
            <person name="Page D.C."/>
        </authorList>
    </citation>
    <scope>NUCLEOTIDE SEQUENCE [LARGE SCALE GENOMIC DNA]</scope>
    <source>
        <strain evidence="3">17573</strain>
    </source>
</reference>
<dbReference type="PANTHER" id="PTHR16127">
    <property type="entry name" value="TAXILIN"/>
    <property type="match status" value="1"/>
</dbReference>
<reference evidence="3" key="3">
    <citation type="submission" date="2025-09" db="UniProtKB">
        <authorList>
            <consortium name="Ensembl"/>
        </authorList>
    </citation>
    <scope>IDENTIFICATION</scope>
    <source>
        <strain evidence="3">17573</strain>
    </source>
</reference>
<dbReference type="Pfam" id="PF09728">
    <property type="entry name" value="Taxilin"/>
    <property type="match status" value="1"/>
</dbReference>
<protein>
    <submittedName>
        <fullName evidence="3">Chromosome Y open reading frame 15A</fullName>
    </submittedName>
</protein>
<feature type="coiled-coil region" evidence="2">
    <location>
        <begin position="404"/>
        <end position="438"/>
    </location>
</feature>
<keyword evidence="4" id="KW-1185">Reference proteome</keyword>
<dbReference type="Ensembl" id="ENSMMUT00000071640.2">
    <property type="protein sequence ID" value="ENSMMUP00000049075.1"/>
    <property type="gene ID" value="ENSMMUG00000049104.2"/>
</dbReference>
<dbReference type="ExpressionAtlas" id="A0A1D5QM00">
    <property type="expression patterns" value="baseline"/>
</dbReference>
<keyword evidence="2" id="KW-0175">Coiled coil</keyword>
<feature type="coiled-coil region" evidence="2">
    <location>
        <begin position="310"/>
        <end position="375"/>
    </location>
</feature>
<dbReference type="OMA" id="VQYNMAR"/>
<dbReference type="GeneTree" id="ENSGT00940000155463"/>
<evidence type="ECO:0000256" key="2">
    <source>
        <dbReference type="SAM" id="Coils"/>
    </source>
</evidence>
<dbReference type="Bgee" id="ENSMMUG00000049104">
    <property type="expression patterns" value="Expressed in spleen and 18 other cell types or tissues"/>
</dbReference>
<dbReference type="PANTHER" id="PTHR16127:SF14">
    <property type="entry name" value="GAMMA-TAXILIN"/>
    <property type="match status" value="1"/>
</dbReference>
<dbReference type="AlphaFoldDB" id="A0A1D5QM00"/>